<name>A0A655X712_VIBCL</name>
<sequence length="91" mass="10305">MSTETLHIYYYNDQGDKINFSVEELFIELSNGQTLTLSNDGVELGLYIGDHSCHNEGFAVLILQPSACNSLRINSILHQINHHTQLDKDEK</sequence>
<organism evidence="1 2">
    <name type="scientific">Vibrio cholerae</name>
    <dbReference type="NCBI Taxonomy" id="666"/>
    <lineage>
        <taxon>Bacteria</taxon>
        <taxon>Pseudomonadati</taxon>
        <taxon>Pseudomonadota</taxon>
        <taxon>Gammaproteobacteria</taxon>
        <taxon>Vibrionales</taxon>
        <taxon>Vibrionaceae</taxon>
        <taxon>Vibrio</taxon>
    </lineage>
</organism>
<gene>
    <name evidence="1" type="ORF">ERS013201_01670</name>
</gene>
<proteinExistence type="predicted"/>
<evidence type="ECO:0000313" key="1">
    <source>
        <dbReference type="EMBL" id="CSC05237.1"/>
    </source>
</evidence>
<evidence type="ECO:0000313" key="2">
    <source>
        <dbReference type="Proteomes" id="UP000046067"/>
    </source>
</evidence>
<dbReference type="AlphaFoldDB" id="A0A655X712"/>
<protein>
    <submittedName>
        <fullName evidence="1">Uncharacterized protein</fullName>
    </submittedName>
</protein>
<dbReference type="Proteomes" id="UP000046067">
    <property type="component" value="Unassembled WGS sequence"/>
</dbReference>
<dbReference type="EMBL" id="CWQJ01000008">
    <property type="protein sequence ID" value="CSC05237.1"/>
    <property type="molecule type" value="Genomic_DNA"/>
</dbReference>
<dbReference type="RefSeq" id="WP_053034519.1">
    <property type="nucleotide sequence ID" value="NZ_CWSO01000008.1"/>
</dbReference>
<accession>A0A655X712</accession>
<reference evidence="1 2" key="1">
    <citation type="submission" date="2015-07" db="EMBL/GenBank/DDBJ databases">
        <authorList>
            <consortium name="Pathogen Informatics"/>
        </authorList>
    </citation>
    <scope>NUCLEOTIDE SEQUENCE [LARGE SCALE GENOMIC DNA]</scope>
    <source>
        <strain evidence="1 2">A325</strain>
    </source>
</reference>